<proteinExistence type="predicted"/>
<dbReference type="EMBL" id="JAUEPT010000028">
    <property type="protein sequence ID" value="KAK0441914.1"/>
    <property type="molecule type" value="Genomic_DNA"/>
</dbReference>
<name>A0AA39JGC5_9AGAR</name>
<organism evidence="2 3">
    <name type="scientific">Armillaria borealis</name>
    <dbReference type="NCBI Taxonomy" id="47425"/>
    <lineage>
        <taxon>Eukaryota</taxon>
        <taxon>Fungi</taxon>
        <taxon>Dikarya</taxon>
        <taxon>Basidiomycota</taxon>
        <taxon>Agaricomycotina</taxon>
        <taxon>Agaricomycetes</taxon>
        <taxon>Agaricomycetidae</taxon>
        <taxon>Agaricales</taxon>
        <taxon>Marasmiineae</taxon>
        <taxon>Physalacriaceae</taxon>
        <taxon>Armillaria</taxon>
    </lineage>
</organism>
<accession>A0AA39JGC5</accession>
<sequence>MLSFPCSCAGSFVFLLLRVMLARLRYGSNTRTGCLKISRMICYELAHHHHLPWCGTVCCKSFKTFCMDLAALLQMLASLNLLIGKKR</sequence>
<feature type="chain" id="PRO_5041337991" description="Secreted protein" evidence="1">
    <location>
        <begin position="23"/>
        <end position="87"/>
    </location>
</feature>
<evidence type="ECO:0000256" key="1">
    <source>
        <dbReference type="SAM" id="SignalP"/>
    </source>
</evidence>
<evidence type="ECO:0008006" key="4">
    <source>
        <dbReference type="Google" id="ProtNLM"/>
    </source>
</evidence>
<keyword evidence="3" id="KW-1185">Reference proteome</keyword>
<keyword evidence="1" id="KW-0732">Signal</keyword>
<protein>
    <recommendedName>
        <fullName evidence="4">Secreted protein</fullName>
    </recommendedName>
</protein>
<gene>
    <name evidence="2" type="ORF">EV421DRAFT_612562</name>
</gene>
<feature type="signal peptide" evidence="1">
    <location>
        <begin position="1"/>
        <end position="22"/>
    </location>
</feature>
<dbReference type="AlphaFoldDB" id="A0AA39JGC5"/>
<evidence type="ECO:0000313" key="2">
    <source>
        <dbReference type="EMBL" id="KAK0441914.1"/>
    </source>
</evidence>
<evidence type="ECO:0000313" key="3">
    <source>
        <dbReference type="Proteomes" id="UP001175226"/>
    </source>
</evidence>
<dbReference type="Proteomes" id="UP001175226">
    <property type="component" value="Unassembled WGS sequence"/>
</dbReference>
<reference evidence="2" key="1">
    <citation type="submission" date="2023-06" db="EMBL/GenBank/DDBJ databases">
        <authorList>
            <consortium name="Lawrence Berkeley National Laboratory"/>
            <person name="Ahrendt S."/>
            <person name="Sahu N."/>
            <person name="Indic B."/>
            <person name="Wong-Bajracharya J."/>
            <person name="Merenyi Z."/>
            <person name="Ke H.-M."/>
            <person name="Monk M."/>
            <person name="Kocsube S."/>
            <person name="Drula E."/>
            <person name="Lipzen A."/>
            <person name="Balint B."/>
            <person name="Henrissat B."/>
            <person name="Andreopoulos B."/>
            <person name="Martin F.M."/>
            <person name="Harder C.B."/>
            <person name="Rigling D."/>
            <person name="Ford K.L."/>
            <person name="Foster G.D."/>
            <person name="Pangilinan J."/>
            <person name="Papanicolaou A."/>
            <person name="Barry K."/>
            <person name="LaButti K."/>
            <person name="Viragh M."/>
            <person name="Koriabine M."/>
            <person name="Yan M."/>
            <person name="Riley R."/>
            <person name="Champramary S."/>
            <person name="Plett K.L."/>
            <person name="Tsai I.J."/>
            <person name="Slot J."/>
            <person name="Sipos G."/>
            <person name="Plett J."/>
            <person name="Nagy L.G."/>
            <person name="Grigoriev I.V."/>
        </authorList>
    </citation>
    <scope>NUCLEOTIDE SEQUENCE</scope>
    <source>
        <strain evidence="2">FPL87.14</strain>
    </source>
</reference>
<comment type="caution">
    <text evidence="2">The sequence shown here is derived from an EMBL/GenBank/DDBJ whole genome shotgun (WGS) entry which is preliminary data.</text>
</comment>